<evidence type="ECO:0000256" key="5">
    <source>
        <dbReference type="ARBA" id="ARBA00023049"/>
    </source>
</evidence>
<dbReference type="AlphaFoldDB" id="A0A8I2YI87"/>
<dbReference type="Pfam" id="PF01432">
    <property type="entry name" value="Peptidase_M3"/>
    <property type="match status" value="1"/>
</dbReference>
<dbReference type="GO" id="GO:0046872">
    <property type="term" value="F:metal ion binding"/>
    <property type="evidence" value="ECO:0007669"/>
    <property type="project" value="UniProtKB-UniRule"/>
</dbReference>
<keyword evidence="1 6" id="KW-0645">Protease</keyword>
<evidence type="ECO:0000313" key="9">
    <source>
        <dbReference type="EMBL" id="KAG6372142.1"/>
    </source>
</evidence>
<evidence type="ECO:0000259" key="8">
    <source>
        <dbReference type="Pfam" id="PF01432"/>
    </source>
</evidence>
<dbReference type="InterPro" id="IPR045090">
    <property type="entry name" value="Pept_M3A_M3B"/>
</dbReference>
<comment type="caution">
    <text evidence="9">The sequence shown here is derived from an EMBL/GenBank/DDBJ whole genome shotgun (WGS) entry which is preliminary data.</text>
</comment>
<keyword evidence="4 6" id="KW-0862">Zinc</keyword>
<dbReference type="Gene3D" id="1.10.1370.40">
    <property type="match status" value="1"/>
</dbReference>
<evidence type="ECO:0000256" key="3">
    <source>
        <dbReference type="ARBA" id="ARBA00022801"/>
    </source>
</evidence>
<evidence type="ECO:0000256" key="4">
    <source>
        <dbReference type="ARBA" id="ARBA00022833"/>
    </source>
</evidence>
<protein>
    <recommendedName>
        <fullName evidence="8">Peptidase M3A/M3B catalytic domain-containing protein</fullName>
    </recommendedName>
</protein>
<feature type="compositionally biased region" description="Polar residues" evidence="7">
    <location>
        <begin position="94"/>
        <end position="105"/>
    </location>
</feature>
<dbReference type="OrthoDB" id="9443236at2759"/>
<reference evidence="9" key="1">
    <citation type="submission" date="2021-03" db="EMBL/GenBank/DDBJ databases">
        <title>Evolutionary innovations through gain and loss of genes in the ectomycorrhizal Boletales.</title>
        <authorList>
            <person name="Wu G."/>
            <person name="Miyauchi S."/>
            <person name="Morin E."/>
            <person name="Yang Z.-L."/>
            <person name="Xu J."/>
            <person name="Martin F.M."/>
        </authorList>
    </citation>
    <scope>NUCLEOTIDE SEQUENCE</scope>
    <source>
        <strain evidence="9">BR01</strain>
    </source>
</reference>
<evidence type="ECO:0000256" key="6">
    <source>
        <dbReference type="RuleBase" id="RU003435"/>
    </source>
</evidence>
<dbReference type="PANTHER" id="PTHR11804:SF84">
    <property type="entry name" value="SACCHAROLYSIN"/>
    <property type="match status" value="1"/>
</dbReference>
<keyword evidence="3 6" id="KW-0378">Hydrolase</keyword>
<dbReference type="Proteomes" id="UP000683000">
    <property type="component" value="Unassembled WGS sequence"/>
</dbReference>
<keyword evidence="5 6" id="KW-0482">Metalloprotease</keyword>
<keyword evidence="2 6" id="KW-0479">Metal-binding</keyword>
<comment type="cofactor">
    <cofactor evidence="6">
        <name>Zn(2+)</name>
        <dbReference type="ChEBI" id="CHEBI:29105"/>
    </cofactor>
    <text evidence="6">Binds 1 zinc ion.</text>
</comment>
<evidence type="ECO:0000256" key="7">
    <source>
        <dbReference type="SAM" id="MobiDB-lite"/>
    </source>
</evidence>
<sequence>MDADTFEQGFDSLSSTFLRNCTIGPLAVSSRETIQAAASQIIQNIVFVNPTLRLLDYRPSASPSGAEMKVSSTSTMSSAPPPPPEIPPQDKQPESQPTTTASQWAQDAAAMDTTPDQPPEETWDVIPADILALSTDKILTRIRLIENDVKVMKSETLLLQHEQSVMKEKIRDNGEKINRTRSTYSGSNSWRSQAMHGTYGTPFAVWEMNAQYESGFIRYRYLDLFPHEGKYSHAAVCGLLPGYELPEGKRHHPLTAMVANLAKPTPERPALMRHDDYIVIL</sequence>
<name>A0A8I2YI87_9AGAM</name>
<feature type="domain" description="Peptidase M3A/M3B catalytic" evidence="8">
    <location>
        <begin position="204"/>
        <end position="279"/>
    </location>
</feature>
<dbReference type="SUPFAM" id="SSF55486">
    <property type="entry name" value="Metalloproteases ('zincins'), catalytic domain"/>
    <property type="match status" value="1"/>
</dbReference>
<dbReference type="InterPro" id="IPR001567">
    <property type="entry name" value="Pept_M3A_M3B_dom"/>
</dbReference>
<evidence type="ECO:0000313" key="10">
    <source>
        <dbReference type="Proteomes" id="UP000683000"/>
    </source>
</evidence>
<evidence type="ECO:0000256" key="2">
    <source>
        <dbReference type="ARBA" id="ARBA00022723"/>
    </source>
</evidence>
<gene>
    <name evidence="9" type="ORF">JVT61DRAFT_7932</name>
</gene>
<dbReference type="GO" id="GO:0004222">
    <property type="term" value="F:metalloendopeptidase activity"/>
    <property type="evidence" value="ECO:0007669"/>
    <property type="project" value="InterPro"/>
</dbReference>
<proteinExistence type="inferred from homology"/>
<dbReference type="GO" id="GO:0006518">
    <property type="term" value="P:peptide metabolic process"/>
    <property type="evidence" value="ECO:0007669"/>
    <property type="project" value="TreeGrafter"/>
</dbReference>
<dbReference type="PANTHER" id="PTHR11804">
    <property type="entry name" value="PROTEASE M3 THIMET OLIGOPEPTIDASE-RELATED"/>
    <property type="match status" value="1"/>
</dbReference>
<keyword evidence="10" id="KW-1185">Reference proteome</keyword>
<feature type="region of interest" description="Disordered" evidence="7">
    <location>
        <begin position="61"/>
        <end position="122"/>
    </location>
</feature>
<dbReference type="EMBL" id="JAGFBS010000029">
    <property type="protein sequence ID" value="KAG6372142.1"/>
    <property type="molecule type" value="Genomic_DNA"/>
</dbReference>
<evidence type="ECO:0000256" key="1">
    <source>
        <dbReference type="ARBA" id="ARBA00022670"/>
    </source>
</evidence>
<comment type="similarity">
    <text evidence="6">Belongs to the peptidase M3 family.</text>
</comment>
<dbReference type="GO" id="GO:0006508">
    <property type="term" value="P:proteolysis"/>
    <property type="evidence" value="ECO:0007669"/>
    <property type="project" value="UniProtKB-KW"/>
</dbReference>
<accession>A0A8I2YI87</accession>
<organism evidence="9 10">
    <name type="scientific">Boletus reticuloceps</name>
    <dbReference type="NCBI Taxonomy" id="495285"/>
    <lineage>
        <taxon>Eukaryota</taxon>
        <taxon>Fungi</taxon>
        <taxon>Dikarya</taxon>
        <taxon>Basidiomycota</taxon>
        <taxon>Agaricomycotina</taxon>
        <taxon>Agaricomycetes</taxon>
        <taxon>Agaricomycetidae</taxon>
        <taxon>Boletales</taxon>
        <taxon>Boletineae</taxon>
        <taxon>Boletaceae</taxon>
        <taxon>Boletoideae</taxon>
        <taxon>Boletus</taxon>
    </lineage>
</organism>